<organism evidence="1 2">
    <name type="scientific">Defluviicoccus vanus</name>
    <dbReference type="NCBI Taxonomy" id="111831"/>
    <lineage>
        <taxon>Bacteria</taxon>
        <taxon>Pseudomonadati</taxon>
        <taxon>Pseudomonadota</taxon>
        <taxon>Alphaproteobacteria</taxon>
        <taxon>Rhodospirillales</taxon>
        <taxon>Rhodospirillaceae</taxon>
        <taxon>Defluviicoccus</taxon>
    </lineage>
</organism>
<dbReference type="PANTHER" id="PTHR37953">
    <property type="entry name" value="UPF0127 PROTEIN MJ1496"/>
    <property type="match status" value="1"/>
</dbReference>
<name>A0A7H1MXS5_9PROT</name>
<dbReference type="Gene3D" id="2.60.120.1140">
    <property type="entry name" value="Protein of unknown function DUF192"/>
    <property type="match status" value="1"/>
</dbReference>
<dbReference type="AlphaFoldDB" id="A0A7H1MXS5"/>
<protein>
    <submittedName>
        <fullName evidence="1">DUF192 domain-containing protein</fullName>
    </submittedName>
</protein>
<dbReference type="InterPro" id="IPR003795">
    <property type="entry name" value="DUF192"/>
</dbReference>
<dbReference type="RefSeq" id="WP_190261705.1">
    <property type="nucleotide sequence ID" value="NZ_CP053923.1"/>
</dbReference>
<dbReference type="PANTHER" id="PTHR37953:SF1">
    <property type="entry name" value="UPF0127 PROTEIN MJ1496"/>
    <property type="match status" value="1"/>
</dbReference>
<accession>A0A7H1MXS5</accession>
<reference evidence="1 2" key="1">
    <citation type="submission" date="2020-05" db="EMBL/GenBank/DDBJ databases">
        <title>Complete closed genome sequence of Defluviicoccus vanus.</title>
        <authorList>
            <person name="Bessarab I."/>
            <person name="Arumugam K."/>
            <person name="Maszenan A.M."/>
            <person name="Seviour R.J."/>
            <person name="Williams R.B."/>
        </authorList>
    </citation>
    <scope>NUCLEOTIDE SEQUENCE [LARGE SCALE GENOMIC DNA]</scope>
    <source>
        <strain evidence="1 2">Ben 114</strain>
    </source>
</reference>
<evidence type="ECO:0000313" key="1">
    <source>
        <dbReference type="EMBL" id="QNT68261.1"/>
    </source>
</evidence>
<sequence length="169" mass="18147">MRRVPAGDLRGAVTRRQAFACALVTLLLALSLGHDVYAAVLRREPLAIVTANGRFLFMVEVATTPEEQHHGLMGRTTVPPETGMLFDFGQPRPVSMWMHDTPVSLDMLFIRSDGTVAAVAARTVPNSDAIIPAPEPVLAVLELAAGTAERLGIGAGAKVEHPMFARGRR</sequence>
<proteinExistence type="predicted"/>
<dbReference type="Proteomes" id="UP000516369">
    <property type="component" value="Chromosome"/>
</dbReference>
<dbReference type="KEGG" id="dvn:HQ394_01400"/>
<dbReference type="InterPro" id="IPR038695">
    <property type="entry name" value="Saro_0823-like_sf"/>
</dbReference>
<gene>
    <name evidence="1" type="ORF">HQ394_01400</name>
</gene>
<dbReference type="EMBL" id="CP053923">
    <property type="protein sequence ID" value="QNT68261.1"/>
    <property type="molecule type" value="Genomic_DNA"/>
</dbReference>
<dbReference type="Pfam" id="PF02643">
    <property type="entry name" value="DUF192"/>
    <property type="match status" value="1"/>
</dbReference>
<keyword evidence="2" id="KW-1185">Reference proteome</keyword>
<evidence type="ECO:0000313" key="2">
    <source>
        <dbReference type="Proteomes" id="UP000516369"/>
    </source>
</evidence>